<proteinExistence type="predicted"/>
<dbReference type="InterPro" id="IPR051415">
    <property type="entry name" value="LAAT-1"/>
</dbReference>
<feature type="transmembrane region" description="Helical" evidence="6">
    <location>
        <begin position="225"/>
        <end position="249"/>
    </location>
</feature>
<evidence type="ECO:0000256" key="4">
    <source>
        <dbReference type="ARBA" id="ARBA00023136"/>
    </source>
</evidence>
<sequence length="382" mass="42118">MGRACVGWVEKYFKDCVRSPREEASFALGMASLLLWGVAEIPQIITNFQTKSGHGVSLGLLFTWVVGDIFNLVGCLLEPATLPTQFYTALLYTTITVLLVLQTLYYDYILSWWKCRSFKINPDPKVEEGDNPTVKHRPTGGPTTPILLPLTNATTLGRDVYCYTSARSLANSGTPTLGCYLGGAAGARSDPAGRGAALLDASSGEDEESPRQHHRRSMGGATSRSVGYGTFITISASLPFQTRALMWGHLIMQSSGNSVQETGTESNPYGLWLGWIMATIYMGGRLPQIFLNIKRGSVEGLNPLMFMLALLANATYVGSILVRSMEWKRMKGNAPWLLDAVVCVLLDLFILLQFAYYKFVHRRRTGSRIDLGDYEEIKKPST</sequence>
<feature type="transmembrane region" description="Helical" evidence="6">
    <location>
        <begin position="303"/>
        <end position="322"/>
    </location>
</feature>
<dbReference type="FunFam" id="1.20.1280.290:FF:000012">
    <property type="entry name" value="Vacuolar membrane PQ loop repeat protein"/>
    <property type="match status" value="1"/>
</dbReference>
<dbReference type="GO" id="GO:0098852">
    <property type="term" value="C:lytic vacuole membrane"/>
    <property type="evidence" value="ECO:0007669"/>
    <property type="project" value="UniProtKB-ARBA"/>
</dbReference>
<evidence type="ECO:0000256" key="6">
    <source>
        <dbReference type="SAM" id="Phobius"/>
    </source>
</evidence>
<dbReference type="Pfam" id="PF04193">
    <property type="entry name" value="PQ-loop"/>
    <property type="match status" value="2"/>
</dbReference>
<dbReference type="PANTHER" id="PTHR16201">
    <property type="entry name" value="SEVEN TRANSMEMBRANE PROTEIN 1-RELATED"/>
    <property type="match status" value="1"/>
</dbReference>
<dbReference type="AlphaFoldDB" id="A0A1D1YUT7"/>
<keyword evidence="4 6" id="KW-0472">Membrane</keyword>
<protein>
    <submittedName>
        <fullName evidence="7">Protein RTC2</fullName>
    </submittedName>
</protein>
<dbReference type="Gene3D" id="1.20.1280.290">
    <property type="match status" value="2"/>
</dbReference>
<feature type="region of interest" description="Disordered" evidence="5">
    <location>
        <begin position="126"/>
        <end position="145"/>
    </location>
</feature>
<name>A0A1D1YUT7_9ARAE</name>
<dbReference type="SMART" id="SM00679">
    <property type="entry name" value="CTNS"/>
    <property type="match status" value="2"/>
</dbReference>
<dbReference type="GO" id="GO:0015174">
    <property type="term" value="F:basic amino acid transmembrane transporter activity"/>
    <property type="evidence" value="ECO:0007669"/>
    <property type="project" value="UniProtKB-ARBA"/>
</dbReference>
<evidence type="ECO:0000256" key="1">
    <source>
        <dbReference type="ARBA" id="ARBA00004141"/>
    </source>
</evidence>
<dbReference type="InterPro" id="IPR006603">
    <property type="entry name" value="PQ-loop_rpt"/>
</dbReference>
<organism evidence="7">
    <name type="scientific">Anthurium amnicola</name>
    <dbReference type="NCBI Taxonomy" id="1678845"/>
    <lineage>
        <taxon>Eukaryota</taxon>
        <taxon>Viridiplantae</taxon>
        <taxon>Streptophyta</taxon>
        <taxon>Embryophyta</taxon>
        <taxon>Tracheophyta</taxon>
        <taxon>Spermatophyta</taxon>
        <taxon>Magnoliopsida</taxon>
        <taxon>Liliopsida</taxon>
        <taxon>Araceae</taxon>
        <taxon>Pothoideae</taxon>
        <taxon>Potheae</taxon>
        <taxon>Anthurium</taxon>
    </lineage>
</organism>
<comment type="subcellular location">
    <subcellularLocation>
        <location evidence="1">Membrane</location>
        <topology evidence="1">Multi-pass membrane protein</topology>
    </subcellularLocation>
</comment>
<keyword evidence="3 6" id="KW-1133">Transmembrane helix</keyword>
<evidence type="ECO:0000256" key="5">
    <source>
        <dbReference type="SAM" id="MobiDB-lite"/>
    </source>
</evidence>
<gene>
    <name evidence="7" type="primary">RTC2_0</name>
    <name evidence="7" type="ORF">g.57209</name>
</gene>
<evidence type="ECO:0000256" key="3">
    <source>
        <dbReference type="ARBA" id="ARBA00022989"/>
    </source>
</evidence>
<feature type="transmembrane region" description="Helical" evidence="6">
    <location>
        <begin position="269"/>
        <end position="291"/>
    </location>
</feature>
<accession>A0A1D1YUT7</accession>
<reference evidence="7" key="1">
    <citation type="submission" date="2015-07" db="EMBL/GenBank/DDBJ databases">
        <title>Transcriptome Assembly of Anthurium amnicola.</title>
        <authorList>
            <person name="Suzuki J."/>
        </authorList>
    </citation>
    <scope>NUCLEOTIDE SEQUENCE</scope>
</reference>
<dbReference type="FunFam" id="1.20.1280.290:FF:000009">
    <property type="entry name" value="PQ loop repeat family protein"/>
    <property type="match status" value="1"/>
</dbReference>
<feature type="region of interest" description="Disordered" evidence="5">
    <location>
        <begin position="195"/>
        <end position="223"/>
    </location>
</feature>
<keyword evidence="2 6" id="KW-0812">Transmembrane</keyword>
<evidence type="ECO:0000256" key="2">
    <source>
        <dbReference type="ARBA" id="ARBA00022692"/>
    </source>
</evidence>
<dbReference type="EMBL" id="GDJX01009551">
    <property type="protein sequence ID" value="JAT58385.1"/>
    <property type="molecule type" value="Transcribed_RNA"/>
</dbReference>
<feature type="transmembrane region" description="Helical" evidence="6">
    <location>
        <begin position="58"/>
        <end position="80"/>
    </location>
</feature>
<dbReference type="PANTHER" id="PTHR16201:SF45">
    <property type="entry name" value="PQ-LOOP REPEAT FAMILY PROTEIN _ TRANSMEMBRANE FAMILY PROTEIN"/>
    <property type="match status" value="1"/>
</dbReference>
<evidence type="ECO:0000313" key="7">
    <source>
        <dbReference type="EMBL" id="JAT58385.1"/>
    </source>
</evidence>
<feature type="transmembrane region" description="Helical" evidence="6">
    <location>
        <begin position="334"/>
        <end position="357"/>
    </location>
</feature>
<feature type="transmembrane region" description="Helical" evidence="6">
    <location>
        <begin position="86"/>
        <end position="106"/>
    </location>
</feature>